<accession>A0A2L2XCQ0</accession>
<dbReference type="InterPro" id="IPR009926">
    <property type="entry name" value="T3SS_YcgR_PilZN"/>
</dbReference>
<proteinExistence type="predicted"/>
<dbReference type="AlphaFoldDB" id="A0A2L2XCQ0"/>
<keyword evidence="4" id="KW-1185">Reference proteome</keyword>
<evidence type="ECO:0000313" key="4">
    <source>
        <dbReference type="Proteomes" id="UP000239549"/>
    </source>
</evidence>
<dbReference type="InterPro" id="IPR009875">
    <property type="entry name" value="PilZ_domain"/>
</dbReference>
<name>A0A2L2XCQ0_9FIRM</name>
<evidence type="ECO:0000259" key="2">
    <source>
        <dbReference type="Pfam" id="PF12945"/>
    </source>
</evidence>
<dbReference type="Pfam" id="PF07238">
    <property type="entry name" value="PilZ"/>
    <property type="match status" value="1"/>
</dbReference>
<evidence type="ECO:0000259" key="1">
    <source>
        <dbReference type="Pfam" id="PF07238"/>
    </source>
</evidence>
<feature type="domain" description="Type III secretion system flagellar brake protein YcgR PilZN" evidence="2">
    <location>
        <begin position="21"/>
        <end position="85"/>
    </location>
</feature>
<feature type="domain" description="PilZ" evidence="1">
    <location>
        <begin position="100"/>
        <end position="196"/>
    </location>
</feature>
<evidence type="ECO:0000313" key="3">
    <source>
        <dbReference type="EMBL" id="GBF31996.1"/>
    </source>
</evidence>
<dbReference type="Gene3D" id="2.40.10.220">
    <property type="entry name" value="predicted glycosyltransferase like domains"/>
    <property type="match status" value="1"/>
</dbReference>
<dbReference type="SUPFAM" id="SSF141371">
    <property type="entry name" value="PilZ domain-like"/>
    <property type="match status" value="1"/>
</dbReference>
<dbReference type="RefSeq" id="WP_104370590.1">
    <property type="nucleotide sequence ID" value="NZ_BFAV01000016.1"/>
</dbReference>
<protein>
    <submittedName>
        <fullName evidence="3">Type IV pilus assembly PilZ</fullName>
    </submittedName>
</protein>
<comment type="caution">
    <text evidence="3">The sequence shown here is derived from an EMBL/GenBank/DDBJ whole genome shotgun (WGS) entry which is preliminary data.</text>
</comment>
<gene>
    <name evidence="3" type="ORF">DCCM_0187</name>
</gene>
<dbReference type="OrthoDB" id="1786097at2"/>
<dbReference type="Proteomes" id="UP000239549">
    <property type="component" value="Unassembled WGS sequence"/>
</dbReference>
<dbReference type="EMBL" id="BFAV01000016">
    <property type="protein sequence ID" value="GBF31996.1"/>
    <property type="molecule type" value="Genomic_DNA"/>
</dbReference>
<dbReference type="Pfam" id="PF12945">
    <property type="entry name" value="PilZNR"/>
    <property type="match status" value="1"/>
</dbReference>
<dbReference type="GO" id="GO:0035438">
    <property type="term" value="F:cyclic-di-GMP binding"/>
    <property type="evidence" value="ECO:0007669"/>
    <property type="project" value="InterPro"/>
</dbReference>
<organism evidence="3 4">
    <name type="scientific">Desulfocucumis palustris</name>
    <dbReference type="NCBI Taxonomy" id="1898651"/>
    <lineage>
        <taxon>Bacteria</taxon>
        <taxon>Bacillati</taxon>
        <taxon>Bacillota</taxon>
        <taxon>Clostridia</taxon>
        <taxon>Eubacteriales</taxon>
        <taxon>Desulfocucumaceae</taxon>
        <taxon>Desulfocucumis</taxon>
    </lineage>
</organism>
<sequence>MSTGEKITIREKQEVWLREISQPGAIPTTVTKVEGEIFWIGLPRHGGQVMMLLENQPVQVSVSYQKSFFCGDSKVAAIGKDFDKFYGLTIPEEFNPTRERRFIRANYPVKVIFRTDDLSTQTVLVNFSAGGAMVYSTPEIEKIINSNIKATMSLRISNYDFKLEVQPAWLRKVGDKAFAGFEFTDLMPALQGALAALAVKYK</sequence>
<reference evidence="4" key="1">
    <citation type="submission" date="2018-02" db="EMBL/GenBank/DDBJ databases">
        <title>Genome sequence of Desulfocucumis palustris strain NAW-5.</title>
        <authorList>
            <person name="Watanabe M."/>
            <person name="Kojima H."/>
            <person name="Fukui M."/>
        </authorList>
    </citation>
    <scope>NUCLEOTIDE SEQUENCE [LARGE SCALE GENOMIC DNA]</scope>
    <source>
        <strain evidence="4">NAW-5</strain>
    </source>
</reference>